<accession>A0A848KCQ1</accession>
<gene>
    <name evidence="4" type="ORF">FGL95_13565</name>
</gene>
<reference evidence="4 5" key="2">
    <citation type="submission" date="2020-06" db="EMBL/GenBank/DDBJ databases">
        <title>Antribacter stalactiti gen. nov., sp. nov., a new member of the family Nacardiaceae isolated from a cave.</title>
        <authorList>
            <person name="Kim I.S."/>
        </authorList>
    </citation>
    <scope>NUCLEOTIDE SEQUENCE [LARGE SCALE GENOMIC DNA]</scope>
    <source>
        <strain evidence="4 5">YC2-7</strain>
    </source>
</reference>
<evidence type="ECO:0000259" key="3">
    <source>
        <dbReference type="PROSITE" id="PS50977"/>
    </source>
</evidence>
<sequence length="206" mass="22923">MVRNETTVPYPEASRALLRNSVLDAMRDLLLERDWSKVTLSDVSARAGVSRQTLYNEFGSRLGLGQAYALRLAEDFVDHVDAAMWRNVDDVRSALIEGLRAFFLDSASDPLIVSLRTGEVKPDLLRLITLDAAPIIDKARQRLSESFQKSWVRATEAEANTFSEALVRIAMSYIAMPPSSFRDVAAELSTVFSPFVDALIARRSLA</sequence>
<dbReference type="Pfam" id="PF00440">
    <property type="entry name" value="TetR_N"/>
    <property type="match status" value="1"/>
</dbReference>
<dbReference type="Proteomes" id="UP000535543">
    <property type="component" value="Unassembled WGS sequence"/>
</dbReference>
<dbReference type="InterPro" id="IPR040611">
    <property type="entry name" value="AlkX_C"/>
</dbReference>
<dbReference type="InterPro" id="IPR001647">
    <property type="entry name" value="HTH_TetR"/>
</dbReference>
<dbReference type="GO" id="GO:0003677">
    <property type="term" value="F:DNA binding"/>
    <property type="evidence" value="ECO:0007669"/>
    <property type="project" value="UniProtKB-UniRule"/>
</dbReference>
<proteinExistence type="predicted"/>
<name>A0A848KCQ1_9NOCA</name>
<dbReference type="RefSeq" id="WP_169587584.1">
    <property type="nucleotide sequence ID" value="NZ_VCQU01000004.1"/>
</dbReference>
<dbReference type="InterPro" id="IPR009057">
    <property type="entry name" value="Homeodomain-like_sf"/>
</dbReference>
<comment type="caution">
    <text evidence="4">The sequence shown here is derived from an EMBL/GenBank/DDBJ whole genome shotgun (WGS) entry which is preliminary data.</text>
</comment>
<protein>
    <submittedName>
        <fullName evidence="4">TetR/AcrR family transcriptional regulator</fullName>
    </submittedName>
</protein>
<dbReference type="AlphaFoldDB" id="A0A848KCQ1"/>
<evidence type="ECO:0000256" key="2">
    <source>
        <dbReference type="PROSITE-ProRule" id="PRU00335"/>
    </source>
</evidence>
<reference evidence="4 5" key="1">
    <citation type="submission" date="2019-05" db="EMBL/GenBank/DDBJ databases">
        <authorList>
            <person name="Lee S.D."/>
        </authorList>
    </citation>
    <scope>NUCLEOTIDE SEQUENCE [LARGE SCALE GENOMIC DNA]</scope>
    <source>
        <strain evidence="4 5">YC2-7</strain>
    </source>
</reference>
<keyword evidence="1 2" id="KW-0238">DNA-binding</keyword>
<dbReference type="Gene3D" id="1.10.357.10">
    <property type="entry name" value="Tetracycline Repressor, domain 2"/>
    <property type="match status" value="1"/>
</dbReference>
<feature type="DNA-binding region" description="H-T-H motif" evidence="2">
    <location>
        <begin position="39"/>
        <end position="58"/>
    </location>
</feature>
<evidence type="ECO:0000313" key="4">
    <source>
        <dbReference type="EMBL" id="NMN96061.1"/>
    </source>
</evidence>
<dbReference type="EMBL" id="VCQU01000004">
    <property type="protein sequence ID" value="NMN96061.1"/>
    <property type="molecule type" value="Genomic_DNA"/>
</dbReference>
<dbReference type="Pfam" id="PF18556">
    <property type="entry name" value="TetR_C_35"/>
    <property type="match status" value="1"/>
</dbReference>
<dbReference type="SUPFAM" id="SSF46689">
    <property type="entry name" value="Homeodomain-like"/>
    <property type="match status" value="1"/>
</dbReference>
<feature type="domain" description="HTH tetR-type" evidence="3">
    <location>
        <begin position="16"/>
        <end position="76"/>
    </location>
</feature>
<keyword evidence="5" id="KW-1185">Reference proteome</keyword>
<evidence type="ECO:0000313" key="5">
    <source>
        <dbReference type="Proteomes" id="UP000535543"/>
    </source>
</evidence>
<dbReference type="PROSITE" id="PS50977">
    <property type="entry name" value="HTH_TETR_2"/>
    <property type="match status" value="1"/>
</dbReference>
<organism evidence="4 5">
    <name type="scientific">Antrihabitans stalactiti</name>
    <dbReference type="NCBI Taxonomy" id="2584121"/>
    <lineage>
        <taxon>Bacteria</taxon>
        <taxon>Bacillati</taxon>
        <taxon>Actinomycetota</taxon>
        <taxon>Actinomycetes</taxon>
        <taxon>Mycobacteriales</taxon>
        <taxon>Nocardiaceae</taxon>
        <taxon>Antrihabitans</taxon>
    </lineage>
</organism>
<evidence type="ECO:0000256" key="1">
    <source>
        <dbReference type="ARBA" id="ARBA00023125"/>
    </source>
</evidence>